<keyword evidence="3" id="KW-1185">Reference proteome</keyword>
<sequence>MFRLFVIVCMILAAVNAGCPSPSSIYLPAKVKCPSCDFTPSSGAFQGSGNKYTIKCPANTDVWFYNESGKEFVAPMSAVGSKGSLSCEGSKWRLRIPGQSQIVSAFACASS</sequence>
<evidence type="ECO:0000313" key="2">
    <source>
        <dbReference type="EMBL" id="CAB3410726.1"/>
    </source>
</evidence>
<evidence type="ECO:0000256" key="1">
    <source>
        <dbReference type="SAM" id="SignalP"/>
    </source>
</evidence>
<feature type="signal peptide" evidence="1">
    <location>
        <begin position="1"/>
        <end position="17"/>
    </location>
</feature>
<dbReference type="EMBL" id="CADEPM010000011">
    <property type="protein sequence ID" value="CAB3410726.1"/>
    <property type="molecule type" value="Genomic_DNA"/>
</dbReference>
<evidence type="ECO:0000313" key="3">
    <source>
        <dbReference type="Proteomes" id="UP000494206"/>
    </source>
</evidence>
<dbReference type="AlphaFoldDB" id="A0A8S1FC01"/>
<reference evidence="2 3" key="1">
    <citation type="submission" date="2020-04" db="EMBL/GenBank/DDBJ databases">
        <authorList>
            <person name="Laetsch R D."/>
            <person name="Stevens L."/>
            <person name="Kumar S."/>
            <person name="Blaxter L. M."/>
        </authorList>
    </citation>
    <scope>NUCLEOTIDE SEQUENCE [LARGE SCALE GENOMIC DNA]</scope>
</reference>
<gene>
    <name evidence="2" type="ORF">CBOVIS_LOCUS12206</name>
</gene>
<keyword evidence="1" id="KW-0732">Signal</keyword>
<name>A0A8S1FC01_9PELO</name>
<organism evidence="2 3">
    <name type="scientific">Caenorhabditis bovis</name>
    <dbReference type="NCBI Taxonomy" id="2654633"/>
    <lineage>
        <taxon>Eukaryota</taxon>
        <taxon>Metazoa</taxon>
        <taxon>Ecdysozoa</taxon>
        <taxon>Nematoda</taxon>
        <taxon>Chromadorea</taxon>
        <taxon>Rhabditida</taxon>
        <taxon>Rhabditina</taxon>
        <taxon>Rhabditomorpha</taxon>
        <taxon>Rhabditoidea</taxon>
        <taxon>Rhabditidae</taxon>
        <taxon>Peloderinae</taxon>
        <taxon>Caenorhabditis</taxon>
    </lineage>
</organism>
<comment type="caution">
    <text evidence="2">The sequence shown here is derived from an EMBL/GenBank/DDBJ whole genome shotgun (WGS) entry which is preliminary data.</text>
</comment>
<evidence type="ECO:0008006" key="4">
    <source>
        <dbReference type="Google" id="ProtNLM"/>
    </source>
</evidence>
<protein>
    <recommendedName>
        <fullName evidence="4">C6 domain-containing protein</fullName>
    </recommendedName>
</protein>
<dbReference type="Proteomes" id="UP000494206">
    <property type="component" value="Unassembled WGS sequence"/>
</dbReference>
<feature type="chain" id="PRO_5035811344" description="C6 domain-containing protein" evidence="1">
    <location>
        <begin position="18"/>
        <end position="111"/>
    </location>
</feature>
<proteinExistence type="predicted"/>
<dbReference type="OrthoDB" id="5774054at2759"/>
<accession>A0A8S1FC01</accession>